<dbReference type="InterPro" id="IPR018568">
    <property type="entry name" value="DUF2019"/>
</dbReference>
<dbReference type="AlphaFoldDB" id="A0A9X2H4Q6"/>
<organism evidence="2 3">
    <name type="scientific">Aurantimonas marianensis</name>
    <dbReference type="NCBI Taxonomy" id="2920428"/>
    <lineage>
        <taxon>Bacteria</taxon>
        <taxon>Pseudomonadati</taxon>
        <taxon>Pseudomonadota</taxon>
        <taxon>Alphaproteobacteria</taxon>
        <taxon>Hyphomicrobiales</taxon>
        <taxon>Aurantimonadaceae</taxon>
        <taxon>Aurantimonas</taxon>
    </lineage>
</organism>
<dbReference type="EMBL" id="JALHBS010000008">
    <property type="protein sequence ID" value="MCP3053833.1"/>
    <property type="molecule type" value="Genomic_DNA"/>
</dbReference>
<protein>
    <submittedName>
        <fullName evidence="2">DUF2019 domain-containing protein</fullName>
    </submittedName>
</protein>
<dbReference type="SUPFAM" id="SSF48371">
    <property type="entry name" value="ARM repeat"/>
    <property type="match status" value="1"/>
</dbReference>
<keyword evidence="3" id="KW-1185">Reference proteome</keyword>
<dbReference type="Gene3D" id="1.25.40.70">
    <property type="entry name" value="Phosphatidylinositol 3-kinase, accessory domain (PIK)"/>
    <property type="match status" value="1"/>
</dbReference>
<gene>
    <name evidence="2" type="ORF">MJ956_01560</name>
</gene>
<evidence type="ECO:0000313" key="3">
    <source>
        <dbReference type="Proteomes" id="UP001155220"/>
    </source>
</evidence>
<dbReference type="InterPro" id="IPR016024">
    <property type="entry name" value="ARM-type_fold"/>
</dbReference>
<name>A0A9X2H4Q6_9HYPH</name>
<dbReference type="Pfam" id="PF09450">
    <property type="entry name" value="DUF2019"/>
    <property type="match status" value="1"/>
</dbReference>
<proteinExistence type="predicted"/>
<evidence type="ECO:0000313" key="2">
    <source>
        <dbReference type="EMBL" id="MCP3053833.1"/>
    </source>
</evidence>
<accession>A0A9X2H4Q6</accession>
<dbReference type="InterPro" id="IPR042236">
    <property type="entry name" value="PI3K_accessory_sf"/>
</dbReference>
<sequence>MTGSTQAAKRDYRSCSIEQLVAAFVAVSLEQSEALHDRKIVRYNRLYRDYAAIEEELKSREGDQRRALRPLFDHINAQVRVNAAFSTLAVLPEEAKETLRLIHLRREYPQAADAIGMLEDIEKGRFIPDVGRVDLQGQQP</sequence>
<dbReference type="Proteomes" id="UP001155220">
    <property type="component" value="Unassembled WGS sequence"/>
</dbReference>
<reference evidence="2" key="1">
    <citation type="submission" date="2022-03" db="EMBL/GenBank/DDBJ databases">
        <title>Aurantimonas Liuensis sp. Nov., isolated from the hadal seawater of the Mariana Trench.</title>
        <authorList>
            <person name="Liu R."/>
        </authorList>
    </citation>
    <scope>NUCLEOTIDE SEQUENCE</scope>
    <source>
        <strain evidence="2">LRZ36</strain>
    </source>
</reference>
<evidence type="ECO:0000259" key="1">
    <source>
        <dbReference type="Pfam" id="PF09450"/>
    </source>
</evidence>
<dbReference type="RefSeq" id="WP_253962726.1">
    <property type="nucleotide sequence ID" value="NZ_JALHBS010000008.1"/>
</dbReference>
<comment type="caution">
    <text evidence="2">The sequence shown here is derived from an EMBL/GenBank/DDBJ whole genome shotgun (WGS) entry which is preliminary data.</text>
</comment>
<feature type="domain" description="DUF2019" evidence="1">
    <location>
        <begin position="18"/>
        <end position="121"/>
    </location>
</feature>